<evidence type="ECO:0000313" key="2">
    <source>
        <dbReference type="Proteomes" id="UP001489719"/>
    </source>
</evidence>
<gene>
    <name evidence="1" type="ORF">V1517DRAFT_328091</name>
</gene>
<proteinExistence type="predicted"/>
<reference evidence="2" key="1">
    <citation type="journal article" date="2024" name="Front. Bioeng. Biotechnol.">
        <title>Genome-scale model development and genomic sequencing of the oleaginous clade Lipomyces.</title>
        <authorList>
            <person name="Czajka J.J."/>
            <person name="Han Y."/>
            <person name="Kim J."/>
            <person name="Mondo S.J."/>
            <person name="Hofstad B.A."/>
            <person name="Robles A."/>
            <person name="Haridas S."/>
            <person name="Riley R."/>
            <person name="LaButti K."/>
            <person name="Pangilinan J."/>
            <person name="Andreopoulos W."/>
            <person name="Lipzen A."/>
            <person name="Yan J."/>
            <person name="Wang M."/>
            <person name="Ng V."/>
            <person name="Grigoriev I.V."/>
            <person name="Spatafora J.W."/>
            <person name="Magnuson J.K."/>
            <person name="Baker S.E."/>
            <person name="Pomraning K.R."/>
        </authorList>
    </citation>
    <scope>NUCLEOTIDE SEQUENCE [LARGE SCALE GENOMIC DNA]</scope>
    <source>
        <strain evidence="2">CBS 10300</strain>
    </source>
</reference>
<protein>
    <submittedName>
        <fullName evidence="1">Short-chain dehydrogenase</fullName>
    </submittedName>
</protein>
<evidence type="ECO:0000313" key="1">
    <source>
        <dbReference type="EMBL" id="KAK9320895.1"/>
    </source>
</evidence>
<dbReference type="Proteomes" id="UP001489719">
    <property type="component" value="Unassembled WGS sequence"/>
</dbReference>
<name>A0ACC3TJQ7_9ASCO</name>
<sequence length="277" mass="29526">MFGLVAVHDAYLYRKNTTPRSKYLAEHNVYPLKPSYLISSSTVSIMSGSSSPIILVLGAGPNIGQGVARAFAAKGYQVALASRRANEAHNAGNEIYIQSDFSDPNSIVNVFAKVKATLGIPSVVVYNAGAATRNPPNDPLSLSLADFNHDLTLNTVSPFVAAQQAAIGFAQLPNSASRTFIYTGNITNTTIIPPLMDLGVGKSATAHIIQSAAAAYKNRGFKFYYGDERNADGTAVYSNIDADAHGKLYVELAEGKTQGPWQQTFVKGVGYKDFPVA</sequence>
<comment type="caution">
    <text evidence="1">The sequence shown here is derived from an EMBL/GenBank/DDBJ whole genome shotgun (WGS) entry which is preliminary data.</text>
</comment>
<organism evidence="1 2">
    <name type="scientific">Lipomyces orientalis</name>
    <dbReference type="NCBI Taxonomy" id="1233043"/>
    <lineage>
        <taxon>Eukaryota</taxon>
        <taxon>Fungi</taxon>
        <taxon>Dikarya</taxon>
        <taxon>Ascomycota</taxon>
        <taxon>Saccharomycotina</taxon>
        <taxon>Lipomycetes</taxon>
        <taxon>Lipomycetales</taxon>
        <taxon>Lipomycetaceae</taxon>
        <taxon>Lipomyces</taxon>
    </lineage>
</organism>
<keyword evidence="2" id="KW-1185">Reference proteome</keyword>
<dbReference type="EMBL" id="MU970113">
    <property type="protein sequence ID" value="KAK9320895.1"/>
    <property type="molecule type" value="Genomic_DNA"/>
</dbReference>
<accession>A0ACC3TJQ7</accession>